<sequence length="363" mass="40238">MVPFTTLKATLKQVKTDQLDAHSRELLDGCFPEFLGQQNIADWLVASDIQLQVTSKSTLPATHGRLRRYAGGPTLPGGRYFSVANDSSGADGGTLVWELMSYWTSRAKLFPDVVDSTVHVEAADAVRSEYPQLVGTAPFLLLITSEVLSVQSTDDGPKVELGPRTGKVLPLEVHHYEVDRVVDLRLPKTQAWFVDHFGALEVDAGCRNEFNICTAKHRPGGFKELLPTLLNPLPGGSAFHQAVGAWLRNEGAFGFVFPSARRNGCVEVNGEDVRRSDGWNFVLYHGAPPVRAPALFGVEPKWLLDGDVGVEIEDWQQGDSQVSWKLSGLEEGERRRYDLQWAVRAGRIEESLVWESRFGARER</sequence>
<gene>
    <name evidence="1" type="ORF">HWD57_15740</name>
</gene>
<evidence type="ECO:0000313" key="1">
    <source>
        <dbReference type="EMBL" id="QLH51083.1"/>
    </source>
</evidence>
<dbReference type="KEGG" id="acog:HWD57_15740"/>
<accession>A0A7D5SRZ4</accession>
<dbReference type="Proteomes" id="UP000509684">
    <property type="component" value="Chromosome"/>
</dbReference>
<organism evidence="1 2">
    <name type="scientific">Candidatus Accumulibacter cognatus</name>
    <dbReference type="NCBI Taxonomy" id="2954383"/>
    <lineage>
        <taxon>Bacteria</taxon>
        <taxon>Pseudomonadati</taxon>
        <taxon>Pseudomonadota</taxon>
        <taxon>Betaproteobacteria</taxon>
        <taxon>Candidatus Accumulibacter</taxon>
    </lineage>
</organism>
<dbReference type="AlphaFoldDB" id="A0A7D5SRZ4"/>
<reference evidence="1 2" key="1">
    <citation type="journal article" date="2019" name="Microbiome">
        <title>Annotated bacterial chromosomes from frame-shift-corrected long-read metagenomic data.</title>
        <authorList>
            <person name="Arumugam K."/>
            <person name="Bagci C."/>
            <person name="Bessarab I."/>
            <person name="Beier S."/>
            <person name="Buchfink B."/>
            <person name="Gorska A."/>
            <person name="Qiu G."/>
            <person name="Huson D.H."/>
            <person name="Williams R.B.H."/>
        </authorList>
    </citation>
    <scope>NUCLEOTIDE SEQUENCE [LARGE SCALE GENOMIC DNA]</scope>
    <source>
        <strain evidence="1">SSA1</strain>
    </source>
</reference>
<proteinExistence type="predicted"/>
<protein>
    <submittedName>
        <fullName evidence="1">Uncharacterized protein</fullName>
    </submittedName>
</protein>
<dbReference type="EMBL" id="CP058708">
    <property type="protein sequence ID" value="QLH51083.1"/>
    <property type="molecule type" value="Genomic_DNA"/>
</dbReference>
<evidence type="ECO:0000313" key="2">
    <source>
        <dbReference type="Proteomes" id="UP000509684"/>
    </source>
</evidence>
<name>A0A7D5SRZ4_9PROT</name>